<dbReference type="Proteomes" id="UP001552427">
    <property type="component" value="Unassembled WGS sequence"/>
</dbReference>
<evidence type="ECO:0000256" key="4">
    <source>
        <dbReference type="ARBA" id="ARBA00022690"/>
    </source>
</evidence>
<organism evidence="8 9">
    <name type="scientific">Nonomuraea bangladeshensis</name>
    <dbReference type="NCBI Taxonomy" id="404385"/>
    <lineage>
        <taxon>Bacteria</taxon>
        <taxon>Bacillati</taxon>
        <taxon>Actinomycetota</taxon>
        <taxon>Actinomycetes</taxon>
        <taxon>Streptosporangiales</taxon>
        <taxon>Streptosporangiaceae</taxon>
        <taxon>Nonomuraea</taxon>
    </lineage>
</organism>
<comment type="subcellular location">
    <subcellularLocation>
        <location evidence="1">Secreted</location>
    </subcellularLocation>
</comment>
<feature type="domain" description="Subtilisin inhibitor" evidence="7">
    <location>
        <begin position="54"/>
        <end position="100"/>
    </location>
</feature>
<dbReference type="Pfam" id="PF00720">
    <property type="entry name" value="SSI"/>
    <property type="match status" value="1"/>
</dbReference>
<dbReference type="EMBL" id="JBFARM010000002">
    <property type="protein sequence ID" value="MEV4285473.1"/>
    <property type="molecule type" value="Genomic_DNA"/>
</dbReference>
<comment type="caution">
    <text evidence="8">The sequence shown here is derived from an EMBL/GenBank/DDBJ whole genome shotgun (WGS) entry which is preliminary data.</text>
</comment>
<keyword evidence="9" id="KW-1185">Reference proteome</keyword>
<sequence>MTTLRNQSFGASMRLPLLAANVGLCAGLVLSAIPAYGAARPNAAFLSVTAYGGTTMKGVFLQCPGATEGHPYGEAACAALDAVDGELDRLPSRPRRVCAARGSVTGEAKLLSFCAESPSRAR</sequence>
<evidence type="ECO:0000256" key="3">
    <source>
        <dbReference type="ARBA" id="ARBA00022525"/>
    </source>
</evidence>
<evidence type="ECO:0000256" key="2">
    <source>
        <dbReference type="ARBA" id="ARBA00010472"/>
    </source>
</evidence>
<evidence type="ECO:0000259" key="7">
    <source>
        <dbReference type="Pfam" id="PF00720"/>
    </source>
</evidence>
<dbReference type="SUPFAM" id="SSF55399">
    <property type="entry name" value="Subtilisin inhibitor"/>
    <property type="match status" value="1"/>
</dbReference>
<dbReference type="InterPro" id="IPR036819">
    <property type="entry name" value="Subtilisin_inhibitor-like_sf"/>
</dbReference>
<evidence type="ECO:0000313" key="9">
    <source>
        <dbReference type="Proteomes" id="UP001552427"/>
    </source>
</evidence>
<evidence type="ECO:0000256" key="1">
    <source>
        <dbReference type="ARBA" id="ARBA00004613"/>
    </source>
</evidence>
<dbReference type="RefSeq" id="WP_364446044.1">
    <property type="nucleotide sequence ID" value="NZ_JBFARM010000002.1"/>
</dbReference>
<evidence type="ECO:0000313" key="8">
    <source>
        <dbReference type="EMBL" id="MEV4285473.1"/>
    </source>
</evidence>
<dbReference type="InterPro" id="IPR023549">
    <property type="entry name" value="Subtilisin_inhibitor"/>
</dbReference>
<dbReference type="Gene3D" id="3.30.350.10">
    <property type="entry name" value="Subtilisin inhibitor-like"/>
    <property type="match status" value="1"/>
</dbReference>
<reference evidence="8 9" key="1">
    <citation type="submission" date="2024-06" db="EMBL/GenBank/DDBJ databases">
        <title>The Natural Products Discovery Center: Release of the First 8490 Sequenced Strains for Exploring Actinobacteria Biosynthetic Diversity.</title>
        <authorList>
            <person name="Kalkreuter E."/>
            <person name="Kautsar S.A."/>
            <person name="Yang D."/>
            <person name="Bader C.D."/>
            <person name="Teijaro C.N."/>
            <person name="Fluegel L."/>
            <person name="Davis C.M."/>
            <person name="Simpson J.R."/>
            <person name="Lauterbach L."/>
            <person name="Steele A.D."/>
            <person name="Gui C."/>
            <person name="Meng S."/>
            <person name="Li G."/>
            <person name="Viehrig K."/>
            <person name="Ye F."/>
            <person name="Su P."/>
            <person name="Kiefer A.F."/>
            <person name="Nichols A."/>
            <person name="Cepeda A.J."/>
            <person name="Yan W."/>
            <person name="Fan B."/>
            <person name="Jiang Y."/>
            <person name="Adhikari A."/>
            <person name="Zheng C.-J."/>
            <person name="Schuster L."/>
            <person name="Cowan T.M."/>
            <person name="Smanski M.J."/>
            <person name="Chevrette M.G."/>
            <person name="De Carvalho L.P.S."/>
            <person name="Shen B."/>
        </authorList>
    </citation>
    <scope>NUCLEOTIDE SEQUENCE [LARGE SCALE GENOMIC DNA]</scope>
    <source>
        <strain evidence="8 9">NPDC049574</strain>
    </source>
</reference>
<evidence type="ECO:0000256" key="6">
    <source>
        <dbReference type="ARBA" id="ARBA00023157"/>
    </source>
</evidence>
<name>A0ABV3GYW1_9ACTN</name>
<keyword evidence="5" id="KW-0722">Serine protease inhibitor</keyword>
<accession>A0ABV3GYW1</accession>
<keyword evidence="4" id="KW-0646">Protease inhibitor</keyword>
<protein>
    <submittedName>
        <fullName evidence="8">SSI family serine proteinase inhibitor</fullName>
    </submittedName>
</protein>
<evidence type="ECO:0000256" key="5">
    <source>
        <dbReference type="ARBA" id="ARBA00022900"/>
    </source>
</evidence>
<keyword evidence="3" id="KW-0964">Secreted</keyword>
<keyword evidence="6" id="KW-1015">Disulfide bond</keyword>
<gene>
    <name evidence="8" type="ORF">AB0K40_08195</name>
</gene>
<proteinExistence type="inferred from homology"/>
<comment type="similarity">
    <text evidence="2">Belongs to the protease inhibitor I16 (SSI) family.</text>
</comment>